<gene>
    <name evidence="2" type="ORF">S12H4_04435</name>
</gene>
<proteinExistence type="predicted"/>
<protein>
    <recommendedName>
        <fullName evidence="3">Phage replisome organiser N-terminal domain-containing protein</fullName>
    </recommendedName>
</protein>
<feature type="non-terminal residue" evidence="2">
    <location>
        <position position="1"/>
    </location>
</feature>
<evidence type="ECO:0000256" key="1">
    <source>
        <dbReference type="SAM" id="MobiDB-lite"/>
    </source>
</evidence>
<feature type="region of interest" description="Disordered" evidence="1">
    <location>
        <begin position="102"/>
        <end position="166"/>
    </location>
</feature>
<feature type="compositionally biased region" description="Basic and acidic residues" evidence="1">
    <location>
        <begin position="109"/>
        <end position="123"/>
    </location>
</feature>
<sequence>PWLKMWISWVDDPKYLRMTMAEQTAYWRLYALAHRCNAGGLLVTDSGSPLSVKEIANILHIISSQDTGALKSMLEKMDKEREIFIKDGALFIARYEEEQARRPSSTKEAVADRQRRRRERLDQEQDMSQEICDKEESSKETPPLPIDKDIEGEEEGEGKKRDKSVTCHSNSLTAEAVLAEISKLHEQNFSIITPLLSEKFKDFVENYRGSGKAARPWGYWW</sequence>
<organism evidence="2">
    <name type="scientific">marine sediment metagenome</name>
    <dbReference type="NCBI Taxonomy" id="412755"/>
    <lineage>
        <taxon>unclassified sequences</taxon>
        <taxon>metagenomes</taxon>
        <taxon>ecological metagenomes</taxon>
    </lineage>
</organism>
<dbReference type="EMBL" id="BARW01001366">
    <property type="protein sequence ID" value="GAI59382.1"/>
    <property type="molecule type" value="Genomic_DNA"/>
</dbReference>
<dbReference type="AlphaFoldDB" id="X1PT03"/>
<comment type="caution">
    <text evidence="2">The sequence shown here is derived from an EMBL/GenBank/DDBJ whole genome shotgun (WGS) entry which is preliminary data.</text>
</comment>
<reference evidence="2" key="1">
    <citation type="journal article" date="2014" name="Front. Microbiol.">
        <title>High frequency of phylogenetically diverse reductive dehalogenase-homologous genes in deep subseafloor sedimentary metagenomes.</title>
        <authorList>
            <person name="Kawai M."/>
            <person name="Futagami T."/>
            <person name="Toyoda A."/>
            <person name="Takaki Y."/>
            <person name="Nishi S."/>
            <person name="Hori S."/>
            <person name="Arai W."/>
            <person name="Tsubouchi T."/>
            <person name="Morono Y."/>
            <person name="Uchiyama I."/>
            <person name="Ito T."/>
            <person name="Fujiyama A."/>
            <person name="Inagaki F."/>
            <person name="Takami H."/>
        </authorList>
    </citation>
    <scope>NUCLEOTIDE SEQUENCE</scope>
    <source>
        <strain evidence="2">Expedition CK06-06</strain>
    </source>
</reference>
<name>X1PT03_9ZZZZ</name>
<evidence type="ECO:0008006" key="3">
    <source>
        <dbReference type="Google" id="ProtNLM"/>
    </source>
</evidence>
<evidence type="ECO:0000313" key="2">
    <source>
        <dbReference type="EMBL" id="GAI59382.1"/>
    </source>
</evidence>
<accession>X1PT03</accession>